<dbReference type="InterPro" id="IPR001434">
    <property type="entry name" value="OmcB-like_DUF11"/>
</dbReference>
<dbReference type="NCBIfam" id="TIGR04226">
    <property type="entry name" value="RrgB_K2N_iso_D2"/>
    <property type="match status" value="2"/>
</dbReference>
<dbReference type="Gene3D" id="2.60.40.740">
    <property type="match status" value="2"/>
</dbReference>
<evidence type="ECO:0000256" key="1">
    <source>
        <dbReference type="SAM" id="MobiDB-lite"/>
    </source>
</evidence>
<proteinExistence type="predicted"/>
<dbReference type="Pfam" id="PF01345">
    <property type="entry name" value="DUF11"/>
    <property type="match status" value="1"/>
</dbReference>
<dbReference type="PANTHER" id="PTHR34819">
    <property type="entry name" value="LARGE CYSTEINE-RICH PERIPLASMIC PROTEIN OMCB"/>
    <property type="match status" value="1"/>
</dbReference>
<feature type="domain" description="DUF11" evidence="2">
    <location>
        <begin position="32"/>
        <end position="134"/>
    </location>
</feature>
<protein>
    <recommendedName>
        <fullName evidence="2">DUF11 domain-containing protein</fullName>
    </recommendedName>
</protein>
<dbReference type="InterPro" id="IPR047589">
    <property type="entry name" value="DUF11_rpt"/>
</dbReference>
<feature type="region of interest" description="Disordered" evidence="1">
    <location>
        <begin position="130"/>
        <end position="156"/>
    </location>
</feature>
<accession>A0A268A6U5</accession>
<dbReference type="NCBIfam" id="TIGR01451">
    <property type="entry name" value="B_ant_repeat"/>
    <property type="match status" value="2"/>
</dbReference>
<dbReference type="SUPFAM" id="SSF49401">
    <property type="entry name" value="Bacterial adhesins"/>
    <property type="match status" value="2"/>
</dbReference>
<dbReference type="Proteomes" id="UP000216013">
    <property type="component" value="Unassembled WGS sequence"/>
</dbReference>
<dbReference type="InterPro" id="IPR026466">
    <property type="entry name" value="Fim_isopep_form_D2_dom"/>
</dbReference>
<feature type="compositionally biased region" description="Basic and acidic residues" evidence="1">
    <location>
        <begin position="136"/>
        <end position="156"/>
    </location>
</feature>
<gene>
    <name evidence="3" type="ORF">CHH64_17010</name>
</gene>
<reference evidence="3 4" key="1">
    <citation type="submission" date="2017-07" db="EMBL/GenBank/DDBJ databases">
        <title>Isolation and whole genome analysis of endospore-forming bacteria from heroin.</title>
        <authorList>
            <person name="Kalinowski J."/>
            <person name="Ahrens B."/>
            <person name="Al-Dilaimi A."/>
            <person name="Winkler A."/>
            <person name="Wibberg D."/>
            <person name="Schleenbecker U."/>
            <person name="Ruckert C."/>
            <person name="Wolfel R."/>
            <person name="Grass G."/>
        </authorList>
    </citation>
    <scope>NUCLEOTIDE SEQUENCE [LARGE SCALE GENOMIC DNA]</scope>
    <source>
        <strain evidence="3 4">7528</strain>
    </source>
</reference>
<feature type="non-terminal residue" evidence="3">
    <location>
        <position position="241"/>
    </location>
</feature>
<sequence length="241" mass="25830">DTPDKPEEEVNVYPRVPDFESEKTAQNLTDGKEEYEVGDTVVYTIKARNPVSDSLVENFIISDELPEGLSFVDGSLEVSDGGSGSFEDGKVTANFGDVADTEWRTVTFHAKIESGQSGKKIENIAAVTGSNIDTPDEPKTDITVDPKDPVTESDKSYSIAEKADGNTDAEHAEVGDTLTYKIQTRNTIEDSLIQNLTISDTIPEGLEYIAGTLKVDGEAVTDAADEDKGQAVDGDILGAFG</sequence>
<evidence type="ECO:0000313" key="4">
    <source>
        <dbReference type="Proteomes" id="UP000216013"/>
    </source>
</evidence>
<organism evidence="3 4">
    <name type="scientific">Terribacillus saccharophilus</name>
    <dbReference type="NCBI Taxonomy" id="361277"/>
    <lineage>
        <taxon>Bacteria</taxon>
        <taxon>Bacillati</taxon>
        <taxon>Bacillota</taxon>
        <taxon>Bacilli</taxon>
        <taxon>Bacillales</taxon>
        <taxon>Bacillaceae</taxon>
        <taxon>Terribacillus</taxon>
    </lineage>
</organism>
<dbReference type="EMBL" id="NPBV01000029">
    <property type="protein sequence ID" value="PAD19838.1"/>
    <property type="molecule type" value="Genomic_DNA"/>
</dbReference>
<dbReference type="InterPro" id="IPR051172">
    <property type="entry name" value="Chlamydia_OmcB"/>
</dbReference>
<dbReference type="PANTHER" id="PTHR34819:SF3">
    <property type="entry name" value="CELL SURFACE PROTEIN"/>
    <property type="match status" value="1"/>
</dbReference>
<dbReference type="AlphaFoldDB" id="A0A268A6U5"/>
<evidence type="ECO:0000259" key="2">
    <source>
        <dbReference type="Pfam" id="PF01345"/>
    </source>
</evidence>
<dbReference type="RefSeq" id="WP_143594936.1">
    <property type="nucleotide sequence ID" value="NZ_NPBV01000029.1"/>
</dbReference>
<evidence type="ECO:0000313" key="3">
    <source>
        <dbReference type="EMBL" id="PAD19838.1"/>
    </source>
</evidence>
<dbReference type="InterPro" id="IPR008966">
    <property type="entry name" value="Adhesion_dom_sf"/>
</dbReference>
<comment type="caution">
    <text evidence="3">The sequence shown here is derived from an EMBL/GenBank/DDBJ whole genome shotgun (WGS) entry which is preliminary data.</text>
</comment>
<feature type="non-terminal residue" evidence="3">
    <location>
        <position position="1"/>
    </location>
</feature>
<name>A0A268A6U5_9BACI</name>